<gene>
    <name evidence="2" type="ORF">BCV70DRAFT_14817</name>
</gene>
<organism evidence="2 3">
    <name type="scientific">Testicularia cyperi</name>
    <dbReference type="NCBI Taxonomy" id="1882483"/>
    <lineage>
        <taxon>Eukaryota</taxon>
        <taxon>Fungi</taxon>
        <taxon>Dikarya</taxon>
        <taxon>Basidiomycota</taxon>
        <taxon>Ustilaginomycotina</taxon>
        <taxon>Ustilaginomycetes</taxon>
        <taxon>Ustilaginales</taxon>
        <taxon>Anthracoideaceae</taxon>
        <taxon>Testicularia</taxon>
    </lineage>
</organism>
<sequence>MALNMDDLIGSMQHGFHAGDRGNDLNEIRDTLKVTLGTQQPLNQQAPMQPRRAQQYQQSQMQQAQQYARTSQWDPRSSQSHSSLDADVAMLSGSMDPSNSGTINTSAAFGGPGSYGSQGSSTSSFGFGSGWAPAPANTPQQTPVETSALARQLQAELERARENQNNHLISEVDERSEHDWPQTASAGISPTFAQRDAAAQHPNANAQDTASSPRRYINGFSPSPSAS</sequence>
<feature type="region of interest" description="Disordered" evidence="1">
    <location>
        <begin position="38"/>
        <end position="83"/>
    </location>
</feature>
<dbReference type="EMBL" id="KZ819188">
    <property type="protein sequence ID" value="PWZ03294.1"/>
    <property type="molecule type" value="Genomic_DNA"/>
</dbReference>
<feature type="compositionally biased region" description="Polar residues" evidence="1">
    <location>
        <begin position="182"/>
        <end position="192"/>
    </location>
</feature>
<feature type="region of interest" description="Disordered" evidence="1">
    <location>
        <begin position="112"/>
        <end position="227"/>
    </location>
</feature>
<protein>
    <submittedName>
        <fullName evidence="2">Uncharacterized protein</fullName>
    </submittedName>
</protein>
<evidence type="ECO:0000313" key="3">
    <source>
        <dbReference type="Proteomes" id="UP000246740"/>
    </source>
</evidence>
<feature type="compositionally biased region" description="Basic and acidic residues" evidence="1">
    <location>
        <begin position="156"/>
        <end position="180"/>
    </location>
</feature>
<feature type="compositionally biased region" description="Low complexity" evidence="1">
    <location>
        <begin position="117"/>
        <end position="143"/>
    </location>
</feature>
<feature type="compositionally biased region" description="Polar residues" evidence="1">
    <location>
        <begin position="202"/>
        <end position="212"/>
    </location>
</feature>
<evidence type="ECO:0000313" key="2">
    <source>
        <dbReference type="EMBL" id="PWZ03294.1"/>
    </source>
</evidence>
<evidence type="ECO:0000256" key="1">
    <source>
        <dbReference type="SAM" id="MobiDB-lite"/>
    </source>
</evidence>
<keyword evidence="3" id="KW-1185">Reference proteome</keyword>
<dbReference type="OrthoDB" id="3366315at2759"/>
<name>A0A317XYD8_9BASI</name>
<dbReference type="AlphaFoldDB" id="A0A317XYD8"/>
<reference evidence="2 3" key="1">
    <citation type="journal article" date="2018" name="Mol. Biol. Evol.">
        <title>Broad Genomic Sampling Reveals a Smut Pathogenic Ancestry of the Fungal Clade Ustilaginomycotina.</title>
        <authorList>
            <person name="Kijpornyongpan T."/>
            <person name="Mondo S.J."/>
            <person name="Barry K."/>
            <person name="Sandor L."/>
            <person name="Lee J."/>
            <person name="Lipzen A."/>
            <person name="Pangilinan J."/>
            <person name="LaButti K."/>
            <person name="Hainaut M."/>
            <person name="Henrissat B."/>
            <person name="Grigoriev I.V."/>
            <person name="Spatafora J.W."/>
            <person name="Aime M.C."/>
        </authorList>
    </citation>
    <scope>NUCLEOTIDE SEQUENCE [LARGE SCALE GENOMIC DNA]</scope>
    <source>
        <strain evidence="2 3">MCA 3645</strain>
    </source>
</reference>
<proteinExistence type="predicted"/>
<dbReference type="STRING" id="1882483.A0A317XYD8"/>
<accession>A0A317XYD8</accession>
<dbReference type="InParanoid" id="A0A317XYD8"/>
<dbReference type="Proteomes" id="UP000246740">
    <property type="component" value="Unassembled WGS sequence"/>
</dbReference>
<feature type="compositionally biased region" description="Low complexity" evidence="1">
    <location>
        <begin position="44"/>
        <end position="72"/>
    </location>
</feature>
<feature type="compositionally biased region" description="Polar residues" evidence="1">
    <location>
        <begin position="73"/>
        <end position="83"/>
    </location>
</feature>